<dbReference type="SUPFAM" id="SSF52980">
    <property type="entry name" value="Restriction endonuclease-like"/>
    <property type="match status" value="1"/>
</dbReference>
<dbReference type="GO" id="GO:0004519">
    <property type="term" value="F:endonuclease activity"/>
    <property type="evidence" value="ECO:0007669"/>
    <property type="project" value="UniProtKB-KW"/>
</dbReference>
<dbReference type="InterPro" id="IPR012296">
    <property type="entry name" value="Nuclease_put_TT1808"/>
</dbReference>
<keyword evidence="3" id="KW-0378">Hydrolase</keyword>
<accession>A0A928ZUP9</accession>
<dbReference type="RefSeq" id="WP_193993755.1">
    <property type="nucleotide sequence ID" value="NZ_JADEXP010000119.1"/>
</dbReference>
<feature type="compositionally biased region" description="Basic and acidic residues" evidence="1">
    <location>
        <begin position="205"/>
        <end position="231"/>
    </location>
</feature>
<dbReference type="InterPro" id="IPR008538">
    <property type="entry name" value="Uma2"/>
</dbReference>
<feature type="region of interest" description="Disordered" evidence="1">
    <location>
        <begin position="1"/>
        <end position="24"/>
    </location>
</feature>
<dbReference type="EMBL" id="JADEXP010000119">
    <property type="protein sequence ID" value="MBE9067796.1"/>
    <property type="molecule type" value="Genomic_DNA"/>
</dbReference>
<organism evidence="3 4">
    <name type="scientific">Leptolyngbya cf. ectocarpi LEGE 11479</name>
    <dbReference type="NCBI Taxonomy" id="1828722"/>
    <lineage>
        <taxon>Bacteria</taxon>
        <taxon>Bacillati</taxon>
        <taxon>Cyanobacteriota</taxon>
        <taxon>Cyanophyceae</taxon>
        <taxon>Leptolyngbyales</taxon>
        <taxon>Leptolyngbyaceae</taxon>
        <taxon>Leptolyngbya group</taxon>
        <taxon>Leptolyngbya</taxon>
    </lineage>
</organism>
<evidence type="ECO:0000313" key="4">
    <source>
        <dbReference type="Proteomes" id="UP000615026"/>
    </source>
</evidence>
<dbReference type="InterPro" id="IPR011335">
    <property type="entry name" value="Restrct_endonuc-II-like"/>
</dbReference>
<evidence type="ECO:0000256" key="1">
    <source>
        <dbReference type="SAM" id="MobiDB-lite"/>
    </source>
</evidence>
<feature type="domain" description="Putative restriction endonuclease" evidence="2">
    <location>
        <begin position="49"/>
        <end position="149"/>
    </location>
</feature>
<gene>
    <name evidence="3" type="ORF">IQ260_14155</name>
</gene>
<dbReference type="Pfam" id="PF05685">
    <property type="entry name" value="Uma2"/>
    <property type="match status" value="1"/>
</dbReference>
<dbReference type="PANTHER" id="PTHR33352">
    <property type="entry name" value="SLR1095 PROTEIN"/>
    <property type="match status" value="1"/>
</dbReference>
<evidence type="ECO:0000313" key="3">
    <source>
        <dbReference type="EMBL" id="MBE9067796.1"/>
    </source>
</evidence>
<keyword evidence="4" id="KW-1185">Reference proteome</keyword>
<feature type="region of interest" description="Disordered" evidence="1">
    <location>
        <begin position="205"/>
        <end position="232"/>
    </location>
</feature>
<protein>
    <submittedName>
        <fullName evidence="3">Uma2 family endonuclease</fullName>
    </submittedName>
</protein>
<keyword evidence="3" id="KW-0540">Nuclease</keyword>
<comment type="caution">
    <text evidence="3">The sequence shown here is derived from an EMBL/GenBank/DDBJ whole genome shotgun (WGS) entry which is preliminary data.</text>
</comment>
<evidence type="ECO:0000259" key="2">
    <source>
        <dbReference type="Pfam" id="PF05685"/>
    </source>
</evidence>
<name>A0A928ZUP9_LEPEC</name>
<dbReference type="Gene3D" id="3.90.1570.10">
    <property type="entry name" value="tt1808, chain A"/>
    <property type="match status" value="1"/>
</dbReference>
<dbReference type="AlphaFoldDB" id="A0A928ZUP9"/>
<keyword evidence="3" id="KW-0255">Endonuclease</keyword>
<dbReference type="PANTHER" id="PTHR33352:SF2">
    <property type="entry name" value="SLL0995 PROTEIN"/>
    <property type="match status" value="1"/>
</dbReference>
<sequence length="251" mass="28728">MSAQPQTTADPADTADIVYPDSDDNPMADNTKQFRWIVTIKENLDVLFADEPNVFVADDLLWYPVEGNNKVRQAPDVIMVAFGRPKGDRGSYRQWLEADIAPQVVFEILSPGNRPGEMTRKALFYQRYGVEEYYLYDPDQNELMGWHWQLAGPKRGVIEINAEISDIQNWVSPRLGIRFQLTEETLIIYSPTGDPFLTPVELAQARDEAQQQRDEAQQQRDEAQQQRDEAQQRAALLSDKLRELGIDPDSL</sequence>
<reference evidence="3" key="1">
    <citation type="submission" date="2020-10" db="EMBL/GenBank/DDBJ databases">
        <authorList>
            <person name="Castelo-Branco R."/>
            <person name="Eusebio N."/>
            <person name="Adriana R."/>
            <person name="Vieira A."/>
            <person name="Brugerolle De Fraissinette N."/>
            <person name="Rezende De Castro R."/>
            <person name="Schneider M.P."/>
            <person name="Vasconcelos V."/>
            <person name="Leao P.N."/>
        </authorList>
    </citation>
    <scope>NUCLEOTIDE SEQUENCE</scope>
    <source>
        <strain evidence="3">LEGE 11479</strain>
    </source>
</reference>
<dbReference type="Proteomes" id="UP000615026">
    <property type="component" value="Unassembled WGS sequence"/>
</dbReference>
<dbReference type="CDD" id="cd06260">
    <property type="entry name" value="DUF820-like"/>
    <property type="match status" value="1"/>
</dbReference>
<proteinExistence type="predicted"/>